<dbReference type="SUPFAM" id="SSF50346">
    <property type="entry name" value="PRC-barrel domain"/>
    <property type="match status" value="1"/>
</dbReference>
<name>A0A6L5G4U9_9ACTN</name>
<dbReference type="Pfam" id="PF05239">
    <property type="entry name" value="PRC"/>
    <property type="match status" value="1"/>
</dbReference>
<dbReference type="PANTHER" id="PTHR36505:SF1">
    <property type="entry name" value="BLR1072 PROTEIN"/>
    <property type="match status" value="1"/>
</dbReference>
<sequence>MEGSVVTDEMSTLVRLGDSDLTVANEAEDVRGHKVIDRSGEETGTVDGLLIDEAERKVRFLEVGSGGFLGIGKHQVLVPVDAVTRVDDEHVYIDRDREHVASGPVYDPELMSDPDRPYLENLYVYYGFMPYWGAGYMYPGYPYR</sequence>
<protein>
    <submittedName>
        <fullName evidence="2">DUF2171 domain-containing protein</fullName>
    </submittedName>
</protein>
<dbReference type="InterPro" id="IPR014747">
    <property type="entry name" value="Bac_photo_RC_H_C"/>
</dbReference>
<evidence type="ECO:0000313" key="2">
    <source>
        <dbReference type="EMBL" id="MQM24659.1"/>
    </source>
</evidence>
<dbReference type="InterPro" id="IPR027275">
    <property type="entry name" value="PRC-brl_dom"/>
</dbReference>
<dbReference type="GO" id="GO:0030077">
    <property type="term" value="C:plasma membrane light-harvesting complex"/>
    <property type="evidence" value="ECO:0007669"/>
    <property type="project" value="InterPro"/>
</dbReference>
<reference evidence="2 3" key="1">
    <citation type="submission" date="2019-10" db="EMBL/GenBank/DDBJ databases">
        <title>Glycomyces albidus sp. nov., a novel actinomycete isolated from rhizosphere soil of wheat (Triticum aestivum L.).</title>
        <authorList>
            <person name="Qian L."/>
        </authorList>
    </citation>
    <scope>NUCLEOTIDE SEQUENCE [LARGE SCALE GENOMIC DNA]</scope>
    <source>
        <strain evidence="2 3">NEAU-7082</strain>
    </source>
</reference>
<organism evidence="2 3">
    <name type="scientific">Glycomyces albidus</name>
    <dbReference type="NCBI Taxonomy" id="2656774"/>
    <lineage>
        <taxon>Bacteria</taxon>
        <taxon>Bacillati</taxon>
        <taxon>Actinomycetota</taxon>
        <taxon>Actinomycetes</taxon>
        <taxon>Glycomycetales</taxon>
        <taxon>Glycomycetaceae</taxon>
        <taxon>Glycomyces</taxon>
    </lineage>
</organism>
<dbReference type="AlphaFoldDB" id="A0A6L5G4U9"/>
<keyword evidence="3" id="KW-1185">Reference proteome</keyword>
<feature type="domain" description="PRC-barrel" evidence="1">
    <location>
        <begin position="26"/>
        <end position="99"/>
    </location>
</feature>
<evidence type="ECO:0000313" key="3">
    <source>
        <dbReference type="Proteomes" id="UP000477750"/>
    </source>
</evidence>
<gene>
    <name evidence="2" type="ORF">GFD30_03550</name>
</gene>
<dbReference type="InterPro" id="IPR011033">
    <property type="entry name" value="PRC_barrel-like_sf"/>
</dbReference>
<proteinExistence type="predicted"/>
<dbReference type="PANTHER" id="PTHR36505">
    <property type="entry name" value="BLR1072 PROTEIN"/>
    <property type="match status" value="1"/>
</dbReference>
<dbReference type="Gene3D" id="3.90.50.10">
    <property type="entry name" value="Photosynthetic Reaction Center, subunit H, domain 2"/>
    <property type="match status" value="1"/>
</dbReference>
<dbReference type="Proteomes" id="UP000477750">
    <property type="component" value="Unassembled WGS sequence"/>
</dbReference>
<comment type="caution">
    <text evidence="2">The sequence shown here is derived from an EMBL/GenBank/DDBJ whole genome shotgun (WGS) entry which is preliminary data.</text>
</comment>
<evidence type="ECO:0000259" key="1">
    <source>
        <dbReference type="Pfam" id="PF05239"/>
    </source>
</evidence>
<dbReference type="EMBL" id="WIAO01000003">
    <property type="protein sequence ID" value="MQM24659.1"/>
    <property type="molecule type" value="Genomic_DNA"/>
</dbReference>
<accession>A0A6L5G4U9</accession>
<dbReference type="GO" id="GO:0019684">
    <property type="term" value="P:photosynthesis, light reaction"/>
    <property type="evidence" value="ECO:0007669"/>
    <property type="project" value="InterPro"/>
</dbReference>